<evidence type="ECO:0000259" key="2">
    <source>
        <dbReference type="Pfam" id="PF00004"/>
    </source>
</evidence>
<dbReference type="InterPro" id="IPR027417">
    <property type="entry name" value="P-loop_NTPase"/>
</dbReference>
<comment type="caution">
    <text evidence="3">The sequence shown here is derived from an EMBL/GenBank/DDBJ whole genome shotgun (WGS) entry which is preliminary data.</text>
</comment>
<dbReference type="GO" id="GO:0016887">
    <property type="term" value="F:ATP hydrolysis activity"/>
    <property type="evidence" value="ECO:0007669"/>
    <property type="project" value="InterPro"/>
</dbReference>
<feature type="compositionally biased region" description="Acidic residues" evidence="1">
    <location>
        <begin position="1397"/>
        <end position="1407"/>
    </location>
</feature>
<proteinExistence type="predicted"/>
<gene>
    <name evidence="3" type="ORF">KIPB_001119</name>
</gene>
<feature type="region of interest" description="Disordered" evidence="1">
    <location>
        <begin position="1397"/>
        <end position="1428"/>
    </location>
</feature>
<feature type="domain" description="ATPase AAA-type core" evidence="2">
    <location>
        <begin position="2828"/>
        <end position="2933"/>
    </location>
</feature>
<feature type="non-terminal residue" evidence="3">
    <location>
        <position position="1"/>
    </location>
</feature>
<keyword evidence="4" id="KW-1185">Reference proteome</keyword>
<reference evidence="3 4" key="1">
    <citation type="journal article" date="2018" name="PLoS ONE">
        <title>The draft genome of Kipferlia bialata reveals reductive genome evolution in fornicate parasites.</title>
        <authorList>
            <person name="Tanifuji G."/>
            <person name="Takabayashi S."/>
            <person name="Kume K."/>
            <person name="Takagi M."/>
            <person name="Nakayama T."/>
            <person name="Kamikawa R."/>
            <person name="Inagaki Y."/>
            <person name="Hashimoto T."/>
        </authorList>
    </citation>
    <scope>NUCLEOTIDE SEQUENCE [LARGE SCALE GENOMIC DNA]</scope>
    <source>
        <strain evidence="3">NY0173</strain>
    </source>
</reference>
<evidence type="ECO:0000313" key="3">
    <source>
        <dbReference type="EMBL" id="GIQ80339.1"/>
    </source>
</evidence>
<dbReference type="Gene3D" id="3.40.50.300">
    <property type="entry name" value="P-loop containing nucleotide triphosphate hydrolases"/>
    <property type="match status" value="1"/>
</dbReference>
<dbReference type="GO" id="GO:0005524">
    <property type="term" value="F:ATP binding"/>
    <property type="evidence" value="ECO:0007669"/>
    <property type="project" value="InterPro"/>
</dbReference>
<protein>
    <recommendedName>
        <fullName evidence="2">ATPase AAA-type core domain-containing protein</fullName>
    </recommendedName>
</protein>
<dbReference type="Pfam" id="PF00004">
    <property type="entry name" value="AAA"/>
    <property type="match status" value="1"/>
</dbReference>
<feature type="compositionally biased region" description="Acidic residues" evidence="1">
    <location>
        <begin position="1414"/>
        <end position="1427"/>
    </location>
</feature>
<feature type="region of interest" description="Disordered" evidence="1">
    <location>
        <begin position="69"/>
        <end position="90"/>
    </location>
</feature>
<sequence length="3561" mass="400151">EQDLEEHPEFEGIAVTLRDASPVFKPRPEQKAIRSCAEALGFITINTQVQLGSEAIATQHYNRMMKRISPPEGPATPHITTSDKDHSNAQYKDTPFMESDYVTPEAFRLMFKDVEEDVKACLPKTEGSEDTDSGITLEKAKGLTEVMRPYMYERHALMRDYSEVERYWDPLKLQVWQVTLKRLWVLMEDLSDCVDDVETLFRDFCAASEQGKDSTTCSEEVHRYVFLCDTPTTTGKDKQEPATKVMRISLPNTDEHVSQPLLEETGLYTDGGYVEVPESEVVETQRVRDTGKTFYWKFIPSDENCEEAKPLHAVLAGTALRSESNMTVLPSVVKIYKTVKDRSVVCLTRTGKEAPFEYTTTSQQSTLLYVASRDNTDDRARPYRRFFVEYKSSDTSSLMRTIVDKTNFLENVAVIKKVLCVLMESKANGEDGAPRRDYANPMESLTLALEKHPSLLYFASPDLIQAIFQTSNSNALKRFWSDKIPVKDNLWYSEARDTVMELLTASFFEDSSPRVTVLKQEHWESMKKIIHTVTKHNIKEIAVETSNEISTTQDLIRVAESSTVTFVLLRVSHDLSPEQIENLLAQATGGLRIVLINFPGLVSMIPSTTVMWMPPSVREDSDETDQLEFESDSIVQVVQGISSCAGLEFTDIGKVQEDRRTMVENVLEYARSRWDTVTSGVRLLEEWAGSEYDPEDMLRVVPEILAPGLPRRDFRDLIHGCNVKVELLDCRNRPFAQFKKMCGKGTAPIVLHNIRDRDANYDTWFEEAKKKNRRVIIYCKSSSVLIFGDHNLTSKILPIERPMDVQHPLPIHTHLMGFPAPIDKPVSEDPDMDAEPESILDVLGECWAVGEEEEAEDGDIESEGRNMLEDAVDDEGEAVLETPMLCVSDVGPFHFFIQDPVVRLFSDQDRVVMYLRSLGVTLRNYVPGRRTFGEPLQESLSMDHWDYQVSDSKAGGDEEGSEAPIPIPAVVFPHASISTLSFEKAMLQSVEKAQNMGWHRLATEGNTVSGQAMLRALSATPDKLLFMLSLNPSDIHGLTERMHSSPALVKALSRYFAFAWGHILPCLVGTRHRYVPVSDSPSDKEERNYDLKVFYSQRPKLFTAISTLFCSLQLACGRCGITDEDSGLVACSNLTDIAWEIASTRMSFNSSRDPAHAVSLFACDSETLLQHQSTFMRRFFQADRLREIAALSKHNTLRIGASVIKYAQANGAGPVGDVDDELVRFFTAVATKEHAEIPPNMQLTLAALACILAQAGSEHVERWWHTCQVHLLGQHHAGEGHPLLSATLRQLDLSTAAVAQLAQAVPLPDGWDSADPREQFFGKLSRAIHIASESRHVDCPATEEEDAFDPDMVAEVEAGVIDTEAETPVPEAPQEDDASVECVGADDVEVGIDGEVSAEEAPADQEEVLPPPVVEEEEEEEEENDSEDLVKRIKECAEDLFDYMVENNVQVTLTPKVPALTHLVIVHYGYDRVWDVMSIIRRVSLSNLLWQISHMESERPFPLQVFCWTHTPDKQLLLLPLTGNDARDTKDMRSEFIDNSSVKALLRRGVDRLGRGQYQDGILRASVHCQFLLEPYVLSPFMYNACAKQLGKTSLKWEVYSVGQEGHENDSHPWPPYSIMGCRRPLSQECIQRLVSQVRPGSLPALPSAFQMPVLDAGLTPQRVVENAHILNELMRLQKRNSGTIDYIITTIMCWFSFAGFTRAQMNRMAPHLKKFDLNKVNLKSLTGVPLAPFVNVYWQTADVELFTPNFLGQTAEMLNSVRLFFGQESQFLKDTDISEHGMDCLRDTCDVAAASITASFPTDAIERVERVGPIVSLFKTLETSCGRRTEYVTMAVNRFVQGLKDSQHKKEVFSCVWTLCAPTRDNGGRVLAKVMKAYKDCNYMVSQPTQNEIGWAVGALGDKFPEMAKLLSAVTLKDDGTRIAAGSEMELKLKRHMFNKPSVTPERCSFVFGSAFAPPKPHDDWVQRHTSAGSSNSGMGLPRLAGGRRQLVTGDDDDDETFKVPTLFHPSQIGVRSRHEGHAIRSLAQSVDMVDELFTKNKEFAPIFRCNGLLKATDVDRGMYSEVKILPGTDVLFTSHGVGRYLKGESERHQRHVFDSCTFSSEERENVGDEGSIVRVFIDNGEAYQFLKRVNAPFVLYGPNIMMRRTEHKGFLPCMTHRLPSMETAHIPLHQLLASWRLLGDICFPDQVQQLLHFIDFLAMAGFEYSRDDADATNPAYDVMTEDHETPPDFQAFLRQSQAIRQETWYGDFLQHERDFCGALLEVVQEYHNSTGLIGGGMNLDAAFSDHDRLKKFASGDNRYVKKAFRTFRLRAKAVINGPPDSLEVGTLSAILRICSGTPDGHTAGDSDKTSKQDSHIFRFAAPEFMAEVARVLKGVCERCTDTRDTLRLNEVIEEEGIDAGAVNTAYSQPPTTYPDDNEVFRGGDSNQFYDANERRCGTGTQSGSSLLPVSIFDGNTDCYYLSLQELKKEPIYSPSSGMELGFFVDRKILKEALRSLDEKEDDTVGFDSITGDFDWGDMSEGTTDTIDKFQIRSKLLTWVCDTLMTPLSAEKKQTLLGFLEKMDCQFHELDKVMSKEDDGSGRRHSGMSPADISPRIILHCLATEFPTETPQLSAFRTSLLSKAALNGPEITQFTTRKSGYGIYIVAPRVADMLRQHQITFTVVDASAQDGAGNNTDVIQKLYLDICRSFSHLCCFVYVKGRTTIDDSLLKWCAEFTKKTPWRYIFFESCNIAWNLPENRDRCNTEHADGFTSRTLADLKAAAGMRPLHKDKFAEFVETSTFGELQTQMGNGTVSNWDYAMGYDIDFQEKVDRFINNDEYRIMLLSSPPGAGKTYYVEDKLKKDQKGQTKRFDGSDDRLVFDSLDSILNGLVDTKAQNKQILIIDEYHMLMRQHKEALFNWLNRNDNVRGLLIANRLDADDDALVKEFMSKRKNSRGNEGSVAVDYAGECIRSESMISLARLGKVYNKEQNQDKGCWVRLQMWYIASRLLLGEDSISLRLVDALTQQLAVEKPDQDELTRILQEKMPTISPVTCETFVEVYCKAICERSFKFDMFLQSLLPNAGPFGLMMAMVAEMVYGQRYKSRRASGLDFTERIASFTDFGARQLKGTAKNSPEVRVAAYAVYLHNKVFPNGERDHDSTQLLFRNAFVHQVGVPYQLADLRMRGGDHYAFSWGDKHKFQDLAAIKKALEVGHSVDWENVREVWQNYQLNDAAAFAALLSATKDPKQCLSAVMPSNMRKLLGDADPQNSQNIARSLIVHQVYAKTVPQSIQLPLKFNEDDDNSTADIMPFAAWIVIKHSTNTPLVKELAENPMLVLLGLLWAARSGAQQFSAPKDHVLEADSMLRKHLMSSLQCILDGTIPCEDREATAAELFGNVHFSRFLLHEASLDSLAEARRIGVPDSLTLAFCRLLPRVSVSDMWPREQRHLYNCLEAPDKLASAGFFTAAECPWLWSFVSRVGFGGDPYGSSPYGTAEERNEFVSDLIVGLLLATGFADLPNELTDAILQTHVDLSRRVSPQLSKAAVSKLQGSRLRQTDVKIRIDATFVDEVVRQLSV</sequence>
<dbReference type="OrthoDB" id="417798at2759"/>
<evidence type="ECO:0000313" key="4">
    <source>
        <dbReference type="Proteomes" id="UP000265618"/>
    </source>
</evidence>
<dbReference type="EMBL" id="BDIP01000148">
    <property type="protein sequence ID" value="GIQ80339.1"/>
    <property type="molecule type" value="Genomic_DNA"/>
</dbReference>
<accession>A0A9K3GDY2</accession>
<dbReference type="SUPFAM" id="SSF52540">
    <property type="entry name" value="P-loop containing nucleoside triphosphate hydrolases"/>
    <property type="match status" value="1"/>
</dbReference>
<dbReference type="InterPro" id="IPR003959">
    <property type="entry name" value="ATPase_AAA_core"/>
</dbReference>
<organism evidence="3 4">
    <name type="scientific">Kipferlia bialata</name>
    <dbReference type="NCBI Taxonomy" id="797122"/>
    <lineage>
        <taxon>Eukaryota</taxon>
        <taxon>Metamonada</taxon>
        <taxon>Carpediemonas-like organisms</taxon>
        <taxon>Kipferlia</taxon>
    </lineage>
</organism>
<name>A0A9K3GDY2_9EUKA</name>
<dbReference type="Proteomes" id="UP000265618">
    <property type="component" value="Unassembled WGS sequence"/>
</dbReference>
<evidence type="ECO:0000256" key="1">
    <source>
        <dbReference type="SAM" id="MobiDB-lite"/>
    </source>
</evidence>